<keyword evidence="3" id="KW-0596">Phosphopantetheine</keyword>
<dbReference type="Pfam" id="PF00501">
    <property type="entry name" value="AMP-binding"/>
    <property type="match status" value="2"/>
</dbReference>
<comment type="caution">
    <text evidence="10">The sequence shown here is derived from an EMBL/GenBank/DDBJ whole genome shotgun (WGS) entry which is preliminary data.</text>
</comment>
<dbReference type="SUPFAM" id="SSF52777">
    <property type="entry name" value="CoA-dependent acyltransferases"/>
    <property type="match status" value="2"/>
</dbReference>
<dbReference type="Gene3D" id="1.10.1200.10">
    <property type="entry name" value="ACP-like"/>
    <property type="match status" value="2"/>
</dbReference>
<dbReference type="GO" id="GO:0043041">
    <property type="term" value="P:amino acid activation for nonribosomal peptide biosynthetic process"/>
    <property type="evidence" value="ECO:0007669"/>
    <property type="project" value="TreeGrafter"/>
</dbReference>
<dbReference type="Gene3D" id="3.30.559.30">
    <property type="entry name" value="Nonribosomal peptide synthetase, condensation domain"/>
    <property type="match status" value="1"/>
</dbReference>
<evidence type="ECO:0000256" key="5">
    <source>
        <dbReference type="ARBA" id="ARBA00022598"/>
    </source>
</evidence>
<dbReference type="CDD" id="cd05931">
    <property type="entry name" value="FAAL"/>
    <property type="match status" value="1"/>
</dbReference>
<evidence type="ECO:0000313" key="11">
    <source>
        <dbReference type="Proteomes" id="UP000062788"/>
    </source>
</evidence>
<dbReference type="InterPro" id="IPR045851">
    <property type="entry name" value="AMP-bd_C_sf"/>
</dbReference>
<reference evidence="10 11" key="1">
    <citation type="submission" date="2015-11" db="EMBL/GenBank/DDBJ databases">
        <title>Expanding the genomic diversity of Burkholderia species for the development of highly accurate diagnostics.</title>
        <authorList>
            <person name="Sahl J."/>
            <person name="Keim P."/>
            <person name="Wagner D."/>
        </authorList>
    </citation>
    <scope>NUCLEOTIDE SEQUENCE [LARGE SCALE GENOMIC DNA]</scope>
    <source>
        <strain evidence="10 11">TSV85</strain>
    </source>
</reference>
<accession>A0A103E5X8</accession>
<dbReference type="PROSITE" id="PS00012">
    <property type="entry name" value="PHOSPHOPANTETHEINE"/>
    <property type="match status" value="1"/>
</dbReference>
<dbReference type="NCBIfam" id="TIGR01733">
    <property type="entry name" value="AA-adenyl-dom"/>
    <property type="match status" value="1"/>
</dbReference>
<proteinExistence type="inferred from homology"/>
<dbReference type="Proteomes" id="UP000062788">
    <property type="component" value="Unassembled WGS sequence"/>
</dbReference>
<dbReference type="InterPro" id="IPR036736">
    <property type="entry name" value="ACP-like_sf"/>
</dbReference>
<dbReference type="Gene3D" id="3.30.300.30">
    <property type="match status" value="2"/>
</dbReference>
<dbReference type="FunFam" id="3.40.50.12780:FF:000013">
    <property type="entry name" value="Long-chain-fatty-acid--AMP ligase FadD32"/>
    <property type="match status" value="1"/>
</dbReference>
<dbReference type="InterPro" id="IPR010071">
    <property type="entry name" value="AA_adenyl_dom"/>
</dbReference>
<dbReference type="GO" id="GO:0071766">
    <property type="term" value="P:Actinobacterium-type cell wall biogenesis"/>
    <property type="evidence" value="ECO:0007669"/>
    <property type="project" value="UniProtKB-ARBA"/>
</dbReference>
<dbReference type="GO" id="GO:0016874">
    <property type="term" value="F:ligase activity"/>
    <property type="evidence" value="ECO:0007669"/>
    <property type="project" value="UniProtKB-KW"/>
</dbReference>
<keyword evidence="7" id="KW-0276">Fatty acid metabolism</keyword>
<name>A0A103E5X8_9BURK</name>
<dbReference type="InterPro" id="IPR023213">
    <property type="entry name" value="CAT-like_dom_sf"/>
</dbReference>
<evidence type="ECO:0000313" key="10">
    <source>
        <dbReference type="EMBL" id="KVE28893.1"/>
    </source>
</evidence>
<dbReference type="Pfam" id="PF00550">
    <property type="entry name" value="PP-binding"/>
    <property type="match status" value="2"/>
</dbReference>
<evidence type="ECO:0000256" key="7">
    <source>
        <dbReference type="ARBA" id="ARBA00022832"/>
    </source>
</evidence>
<dbReference type="GO" id="GO:0046872">
    <property type="term" value="F:metal ion binding"/>
    <property type="evidence" value="ECO:0007669"/>
    <property type="project" value="UniProtKB-KW"/>
</dbReference>
<dbReference type="GO" id="GO:0044550">
    <property type="term" value="P:secondary metabolite biosynthetic process"/>
    <property type="evidence" value="ECO:0007669"/>
    <property type="project" value="TreeGrafter"/>
</dbReference>
<evidence type="ECO:0000256" key="4">
    <source>
        <dbReference type="ARBA" id="ARBA00022553"/>
    </source>
</evidence>
<dbReference type="PANTHER" id="PTHR45527:SF10">
    <property type="entry name" value="PYOCHELIN SYNTHASE PCHF"/>
    <property type="match status" value="1"/>
</dbReference>
<protein>
    <submittedName>
        <fullName evidence="10">Non-ribosomal peptide synthetase</fullName>
    </submittedName>
</protein>
<organism evidence="10 11">
    <name type="scientific">Burkholderia singularis</name>
    <dbReference type="NCBI Taxonomy" id="1503053"/>
    <lineage>
        <taxon>Bacteria</taxon>
        <taxon>Pseudomonadati</taxon>
        <taxon>Pseudomonadota</taxon>
        <taxon>Betaproteobacteria</taxon>
        <taxon>Burkholderiales</taxon>
        <taxon>Burkholderiaceae</taxon>
        <taxon>Burkholderia</taxon>
        <taxon>pseudomallei group</taxon>
    </lineage>
</organism>
<dbReference type="InterPro" id="IPR006162">
    <property type="entry name" value="Ppantetheine_attach_site"/>
</dbReference>
<dbReference type="SUPFAM" id="SSF56801">
    <property type="entry name" value="Acetyl-CoA synthetase-like"/>
    <property type="match status" value="2"/>
</dbReference>
<dbReference type="EMBL" id="LOWA01000018">
    <property type="protein sequence ID" value="KVE28893.1"/>
    <property type="molecule type" value="Genomic_DNA"/>
</dbReference>
<dbReference type="GO" id="GO:0005737">
    <property type="term" value="C:cytoplasm"/>
    <property type="evidence" value="ECO:0007669"/>
    <property type="project" value="TreeGrafter"/>
</dbReference>
<evidence type="ECO:0000256" key="3">
    <source>
        <dbReference type="ARBA" id="ARBA00022450"/>
    </source>
</evidence>
<evidence type="ECO:0000256" key="2">
    <source>
        <dbReference type="ARBA" id="ARBA00006432"/>
    </source>
</evidence>
<keyword evidence="11" id="KW-1185">Reference proteome</keyword>
<dbReference type="InterPro" id="IPR009081">
    <property type="entry name" value="PP-bd_ACP"/>
</dbReference>
<comment type="similarity">
    <text evidence="2">Belongs to the ATP-dependent AMP-binding enzyme family.</text>
</comment>
<evidence type="ECO:0000259" key="9">
    <source>
        <dbReference type="SMART" id="SM00823"/>
    </source>
</evidence>
<keyword evidence="8" id="KW-0443">Lipid metabolism</keyword>
<keyword evidence="4" id="KW-0597">Phosphoprotein</keyword>
<feature type="domain" description="Polyketide synthase-like phosphopantetheine-binding" evidence="9">
    <location>
        <begin position="1543"/>
        <end position="1611"/>
    </location>
</feature>
<keyword evidence="5" id="KW-0436">Ligase</keyword>
<dbReference type="PROSITE" id="PS00455">
    <property type="entry name" value="AMP_BINDING"/>
    <property type="match status" value="1"/>
</dbReference>
<evidence type="ECO:0000256" key="6">
    <source>
        <dbReference type="ARBA" id="ARBA00022723"/>
    </source>
</evidence>
<evidence type="ECO:0000256" key="1">
    <source>
        <dbReference type="ARBA" id="ARBA00004924"/>
    </source>
</evidence>
<keyword evidence="6" id="KW-0479">Metal-binding</keyword>
<gene>
    <name evidence="10" type="ORF">WS67_06175</name>
</gene>
<dbReference type="InterPro" id="IPR040097">
    <property type="entry name" value="FAAL/FAAC"/>
</dbReference>
<dbReference type="SUPFAM" id="SSF47336">
    <property type="entry name" value="ACP-like"/>
    <property type="match status" value="2"/>
</dbReference>
<dbReference type="Pfam" id="PF23024">
    <property type="entry name" value="AMP-dom_DIP2-like"/>
    <property type="match status" value="1"/>
</dbReference>
<dbReference type="GO" id="GO:0031177">
    <property type="term" value="F:phosphopantetheine binding"/>
    <property type="evidence" value="ECO:0007669"/>
    <property type="project" value="InterPro"/>
</dbReference>
<dbReference type="InterPro" id="IPR042099">
    <property type="entry name" value="ANL_N_sf"/>
</dbReference>
<evidence type="ECO:0000256" key="8">
    <source>
        <dbReference type="ARBA" id="ARBA00023098"/>
    </source>
</evidence>
<dbReference type="InterPro" id="IPR020845">
    <property type="entry name" value="AMP-binding_CS"/>
</dbReference>
<dbReference type="InterPro" id="IPR025110">
    <property type="entry name" value="AMP-bd_C"/>
</dbReference>
<feature type="domain" description="Polyketide synthase-like phosphopantetheine-binding" evidence="9">
    <location>
        <begin position="519"/>
        <end position="570"/>
    </location>
</feature>
<dbReference type="SMART" id="SM00823">
    <property type="entry name" value="PKS_PP"/>
    <property type="match status" value="2"/>
</dbReference>
<dbReference type="Gene3D" id="3.40.50.12780">
    <property type="entry name" value="N-terminal domain of ligase-like"/>
    <property type="match status" value="2"/>
</dbReference>
<dbReference type="GO" id="GO:0006631">
    <property type="term" value="P:fatty acid metabolic process"/>
    <property type="evidence" value="ECO:0007669"/>
    <property type="project" value="UniProtKB-KW"/>
</dbReference>
<dbReference type="PANTHER" id="PTHR45527">
    <property type="entry name" value="NONRIBOSOMAL PEPTIDE SYNTHETASE"/>
    <property type="match status" value="1"/>
</dbReference>
<dbReference type="InterPro" id="IPR000873">
    <property type="entry name" value="AMP-dep_synth/lig_dom"/>
</dbReference>
<dbReference type="GO" id="GO:0008610">
    <property type="term" value="P:lipid biosynthetic process"/>
    <property type="evidence" value="ECO:0007669"/>
    <property type="project" value="InterPro"/>
</dbReference>
<comment type="pathway">
    <text evidence="1">Siderophore biosynthesis.</text>
</comment>
<dbReference type="Gene3D" id="3.30.559.10">
    <property type="entry name" value="Chloramphenicol acetyltransferase-like domain"/>
    <property type="match status" value="1"/>
</dbReference>
<dbReference type="InterPro" id="IPR020806">
    <property type="entry name" value="PKS_PP-bd"/>
</dbReference>
<sequence length="1637" mass="174608">MTNAQLCERASAIAFRLARSTSVGDRVMLAYRDPLDFIPAFFGCCLAGTIPVPLTPRHGRDTMLAIAQDCGAAAALTAEERETLPGIPWMRTDDGEHRAPFLRVATDHNSALLQYTSGSTRAPQGVEVTHTSLCATIDDLDRAALHGTDSVMVSWLPYFHDMGLVYGILTPLYCGFTAYLMPPETFVAQPMSWLRAIARVRGTHTAAPNFAYALSADRAGELAPETDLSSLCFALNGAEPIRCETVRRFEAAFAPFGLRPSVVIPGYGLAEATLKVTSGRRGEGTRSARFDRDALASGRAVPNRDGVEFASCGASMIDTCVKIVDPKTCQPCAPGIIGEIWVSGKTVADGYWRRSQQTQQIFRARLADGDGPSWLRTGDLGFIHDGSLFVASRMKDLIIVGGRNFYCHDIEESISMCHPFIRMGRVFAAAIESEDGEGILVGAEVRSGCDEATARAAISAIRSALMTGHGVAAARIVLLRRGSILRTSSGKTRRAATRDALLRGELQIVADGGGEVAGDAVLAEIARFVPGAAADPASRLIDLGLDSLSAARLAASVRARYGVELTFAQLFVASADSLRSEIVGACGIPSPAPAPLPQRDADQPFELSEMQQAYWIGQQSGVPLGSVQPHIRVDFEVDYERVPELGQRLAQLVARHPALRMAVRSDGRAIVEPHAYDPVIGQRDWRGLDAQSLAERLRDVRAELACDDRRPIAACFTRVTDAKAILHLRMGLLAGDLRSFLLLARELAHGVSCEPTHGIVMLAPPPVPDEHREAWLRRVESIAPAPELPVAMAAADVADPRFVCCRGELPQPLSSALTARAQALGVTLTSLCIAAFADVVRLWSATPEFTLNVTCDTRAAHAGQAVGDYTSNTLLSLSGLHDSFADFARAVQQQVWADLDEPWCTGVSMLRELSRRNGAPVLMPVVLTSLLSGDPADDLAALDALGQVVDMANPTPQVSLHAIFGWRGQRLMVMWEYVEQLFPKGMIDAMFASFIDALATIAASPSAVGLPAVAKLAPDQAARREATNATFVERAPRRLETPFIRHAMERPDAIAVMQGSAATTYGALLRDAQDIGSALQRRGVTRGDVVAVIVEPGASAVAALIGIELAGAAYLPVEPTWPAARIDELLREASVCVAVVTAAELDLPVPSLRIDRPLARAIPDPVTDAQAGDAAYVIFTSGSTGRPKGVVVTHEAAANTIDDINERFAVGPADRVLCVSSLAFDLSVYDIFGLLAAGGTVVFPERARDPDAIAQALSRAAATIWNSVPAVLELVLDVAAPRSPDLRLALLSGDWITPALPARLREAFQHVRPISLGGATEASIWSVAHPIAPADAALASIPYGKPLSNQQCFVQAPDGRERPDGVVGELLLGGRGLALAYCGNEAETARRFFCDAHGRRLYRTGDLARWLPDGKLELLGRMDGQVKVQGYRIELGEIEAVAMRAGCLARAVASVVRRNGATVIQLHVVASPHQTGDVVAAVRAELVLHLPAYMQPHHVVVLDALPLTANGKVDRARLPGPPASVPAPASRAVSAARRDVPLETAMLDAFVEVVGVGIDPEQGFFDAGATSMHIVRLRALLASRGVAVPPLVDFFSLATIRALASHSAASGADISHVKDVAGVRAYRQRARARKEAL</sequence>